<comment type="caution">
    <text evidence="2">The sequence shown here is derived from an EMBL/GenBank/DDBJ whole genome shotgun (WGS) entry which is preliminary data.</text>
</comment>
<evidence type="ECO:0000256" key="1">
    <source>
        <dbReference type="SAM" id="Phobius"/>
    </source>
</evidence>
<proteinExistence type="predicted"/>
<keyword evidence="1" id="KW-1133">Transmembrane helix</keyword>
<accession>A0ABT7DZN2</accession>
<feature type="transmembrane region" description="Helical" evidence="1">
    <location>
        <begin position="37"/>
        <end position="55"/>
    </location>
</feature>
<dbReference type="EMBL" id="JARRAF010000010">
    <property type="protein sequence ID" value="MDK2124538.1"/>
    <property type="molecule type" value="Genomic_DNA"/>
</dbReference>
<protein>
    <submittedName>
        <fullName evidence="2">DUF2189 domain-containing protein</fullName>
    </submittedName>
</protein>
<feature type="transmembrane region" description="Helical" evidence="1">
    <location>
        <begin position="67"/>
        <end position="88"/>
    </location>
</feature>
<feature type="transmembrane region" description="Helical" evidence="1">
    <location>
        <begin position="232"/>
        <end position="250"/>
    </location>
</feature>
<dbReference type="Proteomes" id="UP001172778">
    <property type="component" value="Unassembled WGS sequence"/>
</dbReference>
<organism evidence="2 3">
    <name type="scientific">Parachitinimonas caeni</name>
    <dbReference type="NCBI Taxonomy" id="3031301"/>
    <lineage>
        <taxon>Bacteria</taxon>
        <taxon>Pseudomonadati</taxon>
        <taxon>Pseudomonadota</taxon>
        <taxon>Betaproteobacteria</taxon>
        <taxon>Neisseriales</taxon>
        <taxon>Chitinibacteraceae</taxon>
        <taxon>Parachitinimonas</taxon>
    </lineage>
</organism>
<name>A0ABT7DZN2_9NEIS</name>
<dbReference type="InterPro" id="IPR018692">
    <property type="entry name" value="DUF2189"/>
</dbReference>
<gene>
    <name evidence="2" type="ORF">PZA18_10800</name>
</gene>
<feature type="transmembrane region" description="Helical" evidence="1">
    <location>
        <begin position="201"/>
        <end position="226"/>
    </location>
</feature>
<evidence type="ECO:0000313" key="3">
    <source>
        <dbReference type="Proteomes" id="UP001172778"/>
    </source>
</evidence>
<dbReference type="Pfam" id="PF09955">
    <property type="entry name" value="DUF2189"/>
    <property type="match status" value="1"/>
</dbReference>
<reference evidence="2" key="1">
    <citation type="submission" date="2023-03" db="EMBL/GenBank/DDBJ databases">
        <title>Chitinimonas shenzhenensis gen. nov., sp. nov., a novel member of family Burkholderiaceae isolated from activated sludge collected in Shen Zhen, China.</title>
        <authorList>
            <person name="Wang X."/>
        </authorList>
    </citation>
    <scope>NUCLEOTIDE SEQUENCE</scope>
    <source>
        <strain evidence="2">DQS-5</strain>
    </source>
</reference>
<keyword evidence="3" id="KW-1185">Reference proteome</keyword>
<feature type="transmembrane region" description="Helical" evidence="1">
    <location>
        <begin position="159"/>
        <end position="189"/>
    </location>
</feature>
<dbReference type="RefSeq" id="WP_284100846.1">
    <property type="nucleotide sequence ID" value="NZ_JARRAF010000010.1"/>
</dbReference>
<evidence type="ECO:0000313" key="2">
    <source>
        <dbReference type="EMBL" id="MDK2124538.1"/>
    </source>
</evidence>
<sequence length="255" mass="27808">MATVTDELPIIEPEAQVRPPKAIGQWMRQAFFDWRTHPLSSTFYGAAFAVMGWLLHDLFFSAPHHVITLATAFLLAGPFLSIGLYEISRRTEARGPVRLIPTLTAWRHNVGGISLFSIILALLVAGWLRVSVVIVALFLEADLTTTTALFSTSFLSVDNLPFIAIYLGTAIAFGGLVFAISVVSIPLMLDRDCDTLTAIFASVRVVVASPVTMLLWGSLICAMTVIGFLTHFVGLALVGPVVGHATWHAYRDLLR</sequence>
<keyword evidence="1" id="KW-0472">Membrane</keyword>
<keyword evidence="1" id="KW-0812">Transmembrane</keyword>
<feature type="transmembrane region" description="Helical" evidence="1">
    <location>
        <begin position="109"/>
        <end position="139"/>
    </location>
</feature>